<feature type="chain" id="PRO_5011504809" description="Collagen triple helix repeat-containing protein" evidence="1">
    <location>
        <begin position="21"/>
        <end position="175"/>
    </location>
</feature>
<organism evidence="2 3">
    <name type="scientific">Algoriphagus ornithinivorans</name>
    <dbReference type="NCBI Taxonomy" id="226506"/>
    <lineage>
        <taxon>Bacteria</taxon>
        <taxon>Pseudomonadati</taxon>
        <taxon>Bacteroidota</taxon>
        <taxon>Cytophagia</taxon>
        <taxon>Cytophagales</taxon>
        <taxon>Cyclobacteriaceae</taxon>
        <taxon>Algoriphagus</taxon>
    </lineage>
</organism>
<accession>A0A1I5A653</accession>
<dbReference type="Proteomes" id="UP000199564">
    <property type="component" value="Unassembled WGS sequence"/>
</dbReference>
<sequence>MKRLSAIFSLIALLAFQACEGPMGPPGPPGLDGLDGVTIVGKAFEFGGNFTAANDYQISFTFPSANLASDKVLVYLLVGEFEGEDIWRLMPQTYYLDNGILVYNFDFTRRDVICFLDGAIDPSTLGSDFTQNQIFRAIVIPADPANFRMDYSYYSATMEYYGIEEEDFIKTYPRN</sequence>
<keyword evidence="3" id="KW-1185">Reference proteome</keyword>
<name>A0A1I5A653_9BACT</name>
<evidence type="ECO:0000313" key="3">
    <source>
        <dbReference type="Proteomes" id="UP000199564"/>
    </source>
</evidence>
<dbReference type="EMBL" id="FOVW01000001">
    <property type="protein sequence ID" value="SFN57943.1"/>
    <property type="molecule type" value="Genomic_DNA"/>
</dbReference>
<protein>
    <recommendedName>
        <fullName evidence="4">Collagen triple helix repeat-containing protein</fullName>
    </recommendedName>
</protein>
<keyword evidence="1" id="KW-0732">Signal</keyword>
<reference evidence="3" key="1">
    <citation type="submission" date="2016-10" db="EMBL/GenBank/DDBJ databases">
        <authorList>
            <person name="Varghese N."/>
            <person name="Submissions S."/>
        </authorList>
    </citation>
    <scope>NUCLEOTIDE SEQUENCE [LARGE SCALE GENOMIC DNA]</scope>
    <source>
        <strain evidence="3">DSM 15282</strain>
    </source>
</reference>
<dbReference type="PROSITE" id="PS51257">
    <property type="entry name" value="PROKAR_LIPOPROTEIN"/>
    <property type="match status" value="1"/>
</dbReference>
<evidence type="ECO:0000313" key="2">
    <source>
        <dbReference type="EMBL" id="SFN57943.1"/>
    </source>
</evidence>
<dbReference type="RefSeq" id="WP_091648588.1">
    <property type="nucleotide sequence ID" value="NZ_FOVW01000001.1"/>
</dbReference>
<dbReference type="STRING" id="226506.SAMN04488519_10129"/>
<feature type="signal peptide" evidence="1">
    <location>
        <begin position="1"/>
        <end position="20"/>
    </location>
</feature>
<evidence type="ECO:0000256" key="1">
    <source>
        <dbReference type="SAM" id="SignalP"/>
    </source>
</evidence>
<evidence type="ECO:0008006" key="4">
    <source>
        <dbReference type="Google" id="ProtNLM"/>
    </source>
</evidence>
<dbReference type="AlphaFoldDB" id="A0A1I5A653"/>
<gene>
    <name evidence="2" type="ORF">SAMN04488519_10129</name>
</gene>
<proteinExistence type="predicted"/>